<name>A0ABU8FA28_9BACI</name>
<sequence>MTLIGMLHHRKDPQKVNKAYAYSVVAKAEGMEFFYFTPGKVDIEKETIIGKYYENGVWMNKEYPYPDVIYNSSYPLNEKAEKIIDYLSERIPFTSHSIGDKLSVYKRIKKGKEFKQYLIPALELTNVEKLLDMINLYPKVIMKPVFGHQGEGILFIEKEDDEKFKINEAGKISIYKKQELLDLALLKIQEQEYLVQRFISCQLKSGHVYDFRLHVQKNGEGRWVITSIYPRIGPLKSITSNLSSGGYTAYTNHFLQKEFNDDWFNVKKTLEHFSLSFATHFDTLYDGVSFDELGIDVGIDENQRLWLFEVNWRPGVPVIFNCELDVARNTIHYAKYLAINNKKFSSEDSQRNNKKIHDDGLT</sequence>
<keyword evidence="1" id="KW-0547">Nucleotide-binding</keyword>
<dbReference type="SUPFAM" id="SSF56059">
    <property type="entry name" value="Glutathione synthetase ATP-binding domain-like"/>
    <property type="match status" value="1"/>
</dbReference>
<dbReference type="PANTHER" id="PTHR21621:SF0">
    <property type="entry name" value="BETA-CITRYLGLUTAMATE SYNTHASE B-RELATED"/>
    <property type="match status" value="1"/>
</dbReference>
<keyword evidence="1" id="KW-0067">ATP-binding</keyword>
<dbReference type="EMBL" id="JBAWSY010000031">
    <property type="protein sequence ID" value="MEI4771871.1"/>
    <property type="molecule type" value="Genomic_DNA"/>
</dbReference>
<dbReference type="PANTHER" id="PTHR21621">
    <property type="entry name" value="RIBOSOMAL PROTEIN S6 MODIFICATION PROTEIN"/>
    <property type="match status" value="1"/>
</dbReference>
<dbReference type="InterPro" id="IPR011761">
    <property type="entry name" value="ATP-grasp"/>
</dbReference>
<protein>
    <submittedName>
        <fullName evidence="3">YheC/YheD family protein</fullName>
    </submittedName>
</protein>
<proteinExistence type="predicted"/>
<comment type="caution">
    <text evidence="3">The sequence shown here is derived from an EMBL/GenBank/DDBJ whole genome shotgun (WGS) entry which is preliminary data.</text>
</comment>
<accession>A0ABU8FA28</accession>
<dbReference type="Proteomes" id="UP001364890">
    <property type="component" value="Unassembled WGS sequence"/>
</dbReference>
<keyword evidence="4" id="KW-1185">Reference proteome</keyword>
<organism evidence="3 4">
    <name type="scientific">Psychrobacillus mangrovi</name>
    <dbReference type="NCBI Taxonomy" id="3117745"/>
    <lineage>
        <taxon>Bacteria</taxon>
        <taxon>Bacillati</taxon>
        <taxon>Bacillota</taxon>
        <taxon>Bacilli</taxon>
        <taxon>Bacillales</taxon>
        <taxon>Bacillaceae</taxon>
        <taxon>Psychrobacillus</taxon>
    </lineage>
</organism>
<dbReference type="RefSeq" id="WP_336499419.1">
    <property type="nucleotide sequence ID" value="NZ_JBAWSY010000031.1"/>
</dbReference>
<feature type="domain" description="ATP-grasp" evidence="2">
    <location>
        <begin position="111"/>
        <end position="339"/>
    </location>
</feature>
<dbReference type="PROSITE" id="PS50975">
    <property type="entry name" value="ATP_GRASP"/>
    <property type="match status" value="1"/>
</dbReference>
<dbReference type="Gene3D" id="3.30.470.20">
    <property type="entry name" value="ATP-grasp fold, B domain"/>
    <property type="match status" value="1"/>
</dbReference>
<evidence type="ECO:0000313" key="4">
    <source>
        <dbReference type="Proteomes" id="UP001364890"/>
    </source>
</evidence>
<gene>
    <name evidence="3" type="ORF">WAX74_19910</name>
</gene>
<evidence type="ECO:0000259" key="2">
    <source>
        <dbReference type="PROSITE" id="PS50975"/>
    </source>
</evidence>
<dbReference type="InterPro" id="IPR026838">
    <property type="entry name" value="YheC/D"/>
</dbReference>
<dbReference type="Pfam" id="PF14398">
    <property type="entry name" value="ATPgrasp_YheCD"/>
    <property type="match status" value="1"/>
</dbReference>
<evidence type="ECO:0000256" key="1">
    <source>
        <dbReference type="PROSITE-ProRule" id="PRU00409"/>
    </source>
</evidence>
<evidence type="ECO:0000313" key="3">
    <source>
        <dbReference type="EMBL" id="MEI4771871.1"/>
    </source>
</evidence>
<reference evidence="3 4" key="1">
    <citation type="submission" date="2024-01" db="EMBL/GenBank/DDBJ databases">
        <title>Seven novel Bacillus-like species.</title>
        <authorList>
            <person name="Liu G."/>
        </authorList>
    </citation>
    <scope>NUCLEOTIDE SEQUENCE [LARGE SCALE GENOMIC DNA]</scope>
    <source>
        <strain evidence="3 4">FJAT-51614</strain>
    </source>
</reference>